<feature type="domain" description="Radical SAM core" evidence="5">
    <location>
        <begin position="29"/>
        <end position="244"/>
    </location>
</feature>
<dbReference type="CDD" id="cd01335">
    <property type="entry name" value="Radical_SAM"/>
    <property type="match status" value="1"/>
</dbReference>
<evidence type="ECO:0000313" key="7">
    <source>
        <dbReference type="Proteomes" id="UP000006002"/>
    </source>
</evidence>
<dbReference type="Pfam" id="PF04055">
    <property type="entry name" value="Radical_SAM"/>
    <property type="match status" value="1"/>
</dbReference>
<organism evidence="6 7">
    <name type="scientific">Blautia obeum ATCC 29174</name>
    <dbReference type="NCBI Taxonomy" id="411459"/>
    <lineage>
        <taxon>Bacteria</taxon>
        <taxon>Bacillati</taxon>
        <taxon>Bacillota</taxon>
        <taxon>Clostridia</taxon>
        <taxon>Lachnospirales</taxon>
        <taxon>Lachnospiraceae</taxon>
        <taxon>Blautia</taxon>
    </lineage>
</organism>
<dbReference type="GO" id="GO:0051536">
    <property type="term" value="F:iron-sulfur cluster binding"/>
    <property type="evidence" value="ECO:0007669"/>
    <property type="project" value="UniProtKB-KW"/>
</dbReference>
<evidence type="ECO:0000256" key="1">
    <source>
        <dbReference type="ARBA" id="ARBA00022691"/>
    </source>
</evidence>
<dbReference type="InterPro" id="IPR050377">
    <property type="entry name" value="Radical_SAM_PqqE_MftC-like"/>
</dbReference>
<dbReference type="Gene3D" id="3.20.20.70">
    <property type="entry name" value="Aldolase class I"/>
    <property type="match status" value="1"/>
</dbReference>
<dbReference type="AlphaFoldDB" id="A5ZPX7"/>
<dbReference type="SFLD" id="SFLDG01067">
    <property type="entry name" value="SPASM/twitch_domain_containing"/>
    <property type="match status" value="1"/>
</dbReference>
<dbReference type="Proteomes" id="UP000006002">
    <property type="component" value="Unassembled WGS sequence"/>
</dbReference>
<dbReference type="PANTHER" id="PTHR11228">
    <property type="entry name" value="RADICAL SAM DOMAIN PROTEIN"/>
    <property type="match status" value="1"/>
</dbReference>
<dbReference type="PANTHER" id="PTHR11228:SF7">
    <property type="entry name" value="PQQA PEPTIDE CYCLASE"/>
    <property type="match status" value="1"/>
</dbReference>
<reference evidence="6 7" key="1">
    <citation type="submission" date="2007-03" db="EMBL/GenBank/DDBJ databases">
        <authorList>
            <person name="Fulton L."/>
            <person name="Clifton S."/>
            <person name="Fulton B."/>
            <person name="Xu J."/>
            <person name="Minx P."/>
            <person name="Pepin K.H."/>
            <person name="Johnson M."/>
            <person name="Thiruvilangam P."/>
            <person name="Bhonagiri V."/>
            <person name="Nash W.E."/>
            <person name="Mardis E.R."/>
            <person name="Wilson R.K."/>
        </authorList>
    </citation>
    <scope>NUCLEOTIDE SEQUENCE [LARGE SCALE GENOMIC DNA]</scope>
    <source>
        <strain evidence="6 7">ATCC 29174</strain>
    </source>
</reference>
<evidence type="ECO:0000259" key="5">
    <source>
        <dbReference type="PROSITE" id="PS51918"/>
    </source>
</evidence>
<accession>A5ZPX7</accession>
<dbReference type="InterPro" id="IPR058240">
    <property type="entry name" value="rSAM_sf"/>
</dbReference>
<dbReference type="PROSITE" id="PS51918">
    <property type="entry name" value="RADICAL_SAM"/>
    <property type="match status" value="1"/>
</dbReference>
<evidence type="ECO:0000256" key="4">
    <source>
        <dbReference type="ARBA" id="ARBA00023014"/>
    </source>
</evidence>
<comment type="caution">
    <text evidence="6">The sequence shown here is derived from an EMBL/GenBank/DDBJ whole genome shotgun (WGS) entry which is preliminary data.</text>
</comment>
<sequence length="329" mass="38652">MKNTGRRCGSVENIAGDKMFAHVERALNDRRPITADIFLTNYCNNKCPYCTYRRWELEAGAYSMRYEEFVRYAKRLLELGVRGFILTGGGEPTLCRDFKKITDWLEAHNIHYGINTNFNEVQYIRPDYLKVSLDGWDEDSYEKSRGVRAYKKVRNNIQAYAEWKRRESPETTFGIQRVVSWPDDVYKFYKANCDLDVDYMSFRPIESTGGIAYLDEYSDTHIKEIVYTIEELSKKDSRVKLNFKWNMIDEQESTCIAQWAQIAVNEHGQVMYCCHKPYEIIGHVLDSNILEAKAKARTDMARCDIPCRMTAPNMFMAQMEKERKDPYFI</sequence>
<dbReference type="HOGENOM" id="CLU_843760_0_0_9"/>
<protein>
    <submittedName>
        <fullName evidence="6">Radical SAM domain protein</fullName>
    </submittedName>
</protein>
<evidence type="ECO:0000313" key="6">
    <source>
        <dbReference type="EMBL" id="EDM88141.1"/>
    </source>
</evidence>
<dbReference type="SUPFAM" id="SSF102114">
    <property type="entry name" value="Radical SAM enzymes"/>
    <property type="match status" value="1"/>
</dbReference>
<dbReference type="InterPro" id="IPR013785">
    <property type="entry name" value="Aldolase_TIM"/>
</dbReference>
<dbReference type="EMBL" id="AAVO02000003">
    <property type="protein sequence ID" value="EDM88141.1"/>
    <property type="molecule type" value="Genomic_DNA"/>
</dbReference>
<dbReference type="GO" id="GO:0003824">
    <property type="term" value="F:catalytic activity"/>
    <property type="evidence" value="ECO:0007669"/>
    <property type="project" value="InterPro"/>
</dbReference>
<keyword evidence="1" id="KW-0949">S-adenosyl-L-methionine</keyword>
<evidence type="ECO:0000256" key="2">
    <source>
        <dbReference type="ARBA" id="ARBA00022723"/>
    </source>
</evidence>
<dbReference type="GO" id="GO:0006783">
    <property type="term" value="P:heme biosynthetic process"/>
    <property type="evidence" value="ECO:0007669"/>
    <property type="project" value="TreeGrafter"/>
</dbReference>
<dbReference type="GO" id="GO:0046872">
    <property type="term" value="F:metal ion binding"/>
    <property type="evidence" value="ECO:0007669"/>
    <property type="project" value="UniProtKB-KW"/>
</dbReference>
<evidence type="ECO:0000256" key="3">
    <source>
        <dbReference type="ARBA" id="ARBA00023004"/>
    </source>
</evidence>
<keyword evidence="4" id="KW-0411">Iron-sulfur</keyword>
<name>A5ZPX7_9FIRM</name>
<dbReference type="eggNOG" id="COG0535">
    <property type="taxonomic scope" value="Bacteria"/>
</dbReference>
<dbReference type="InterPro" id="IPR007197">
    <property type="entry name" value="rSAM"/>
</dbReference>
<reference evidence="6 7" key="2">
    <citation type="submission" date="2007-04" db="EMBL/GenBank/DDBJ databases">
        <title>Draft genome sequence of Ruminococcus obeum (ATCC 29174).</title>
        <authorList>
            <person name="Sudarsanam P."/>
            <person name="Ley R."/>
            <person name="Guruge J."/>
            <person name="Turnbaugh P.J."/>
            <person name="Mahowald M."/>
            <person name="Liep D."/>
            <person name="Gordon J."/>
        </authorList>
    </citation>
    <scope>NUCLEOTIDE SEQUENCE [LARGE SCALE GENOMIC DNA]</scope>
    <source>
        <strain evidence="6 7">ATCC 29174</strain>
    </source>
</reference>
<gene>
    <name evidence="6" type="ORF">RUMOBE_01047</name>
</gene>
<proteinExistence type="predicted"/>
<keyword evidence="3" id="KW-0408">Iron</keyword>
<keyword evidence="2" id="KW-0479">Metal-binding</keyword>
<dbReference type="SFLD" id="SFLDS00029">
    <property type="entry name" value="Radical_SAM"/>
    <property type="match status" value="1"/>
</dbReference>